<dbReference type="PANTHER" id="PTHR30411">
    <property type="entry name" value="CYTOPLASMIC PROTEIN"/>
    <property type="match status" value="1"/>
</dbReference>
<sequence length="166" mass="17573">MPKPKPVKTNAQRLLDAAGIQYTIAEYQVDEGDLSGVHAAELLGIPAERVFKTLVLQGASGAYIVCCIPVAEELDLKKLARLAGEKKADLIPQGELLSITGYIRGGCSPIGMKKQFPTYIDETAELFETIAVSAGARGCQLILAPGDLIRYSAGSLADLSFRPGPG</sequence>
<dbReference type="CDD" id="cd00002">
    <property type="entry name" value="YbaK_deacylase"/>
    <property type="match status" value="1"/>
</dbReference>
<dbReference type="InterPro" id="IPR036754">
    <property type="entry name" value="YbaK/aa-tRNA-synt-asso_dom_sf"/>
</dbReference>
<dbReference type="EMBL" id="CP001843">
    <property type="protein sequence ID" value="AEF84054.1"/>
    <property type="molecule type" value="Genomic_DNA"/>
</dbReference>
<gene>
    <name evidence="6" type="primary">ybaK</name>
    <name evidence="6" type="ordered locus">TREPR_3203</name>
</gene>
<dbReference type="InterPro" id="IPR007214">
    <property type="entry name" value="YbaK/aa-tRNA-synth-assoc-dom"/>
</dbReference>
<dbReference type="GO" id="GO:0002161">
    <property type="term" value="F:aminoacyl-tRNA deacylase activity"/>
    <property type="evidence" value="ECO:0007669"/>
    <property type="project" value="InterPro"/>
</dbReference>
<proteinExistence type="inferred from homology"/>
<evidence type="ECO:0000256" key="3">
    <source>
        <dbReference type="ARBA" id="ARBA00023239"/>
    </source>
</evidence>
<reference evidence="6 7" key="2">
    <citation type="journal article" date="2011" name="ISME J.">
        <title>RNA-seq reveals cooperative metabolic interactions between two termite-gut spirochete species in co-culture.</title>
        <authorList>
            <person name="Rosenthal A.Z."/>
            <person name="Matson E.G."/>
            <person name="Eldar A."/>
            <person name="Leadbetter J.R."/>
        </authorList>
    </citation>
    <scope>NUCLEOTIDE SEQUENCE [LARGE SCALE GENOMIC DNA]</scope>
    <source>
        <strain evidence="7">ATCC BAA-887 / DSM 12427 / ZAS-2</strain>
    </source>
</reference>
<dbReference type="SUPFAM" id="SSF55826">
    <property type="entry name" value="YbaK/ProRS associated domain"/>
    <property type="match status" value="1"/>
</dbReference>
<keyword evidence="3 4" id="KW-0456">Lyase</keyword>
<dbReference type="AlphaFoldDB" id="F5YL10"/>
<evidence type="ECO:0000256" key="2">
    <source>
        <dbReference type="ARBA" id="ARBA00022917"/>
    </source>
</evidence>
<dbReference type="PANTHER" id="PTHR30411:SF0">
    <property type="entry name" value="CYS-TRNA(PRO)_CYS-TRNA(CYS) DEACYLASE YBAK"/>
    <property type="match status" value="1"/>
</dbReference>
<keyword evidence="7" id="KW-1185">Reference proteome</keyword>
<dbReference type="OrthoDB" id="9809296at2"/>
<feature type="domain" description="YbaK/aminoacyl-tRNA synthetase-associated" evidence="5">
    <location>
        <begin position="39"/>
        <end position="150"/>
    </location>
</feature>
<keyword evidence="2 4" id="KW-0648">Protein biosynthesis</keyword>
<dbReference type="Gene3D" id="3.90.960.10">
    <property type="entry name" value="YbaK/aminoacyl-tRNA synthetase-associated domain"/>
    <property type="match status" value="1"/>
</dbReference>
<dbReference type="NCBIfam" id="TIGR00011">
    <property type="entry name" value="YbaK_EbsC"/>
    <property type="match status" value="1"/>
</dbReference>
<evidence type="ECO:0000256" key="4">
    <source>
        <dbReference type="PIRNR" id="PIRNR006181"/>
    </source>
</evidence>
<dbReference type="STRING" id="545694.TREPR_3203"/>
<reference evidence="7" key="1">
    <citation type="submission" date="2009-12" db="EMBL/GenBank/DDBJ databases">
        <title>Complete sequence of Treponema primitia strain ZAS-2.</title>
        <authorList>
            <person name="Tetu S.G."/>
            <person name="Matson E."/>
            <person name="Ren Q."/>
            <person name="Seshadri R."/>
            <person name="Elbourne L."/>
            <person name="Hassan K.A."/>
            <person name="Durkin A."/>
            <person name="Radune D."/>
            <person name="Mohamoud Y."/>
            <person name="Shay R."/>
            <person name="Jin S."/>
            <person name="Zhang X."/>
            <person name="Lucey K."/>
            <person name="Ballor N.R."/>
            <person name="Ottesen E."/>
            <person name="Rosenthal R."/>
            <person name="Allen A."/>
            <person name="Leadbetter J.R."/>
            <person name="Paulsen I.T."/>
        </authorList>
    </citation>
    <scope>NUCLEOTIDE SEQUENCE [LARGE SCALE GENOMIC DNA]</scope>
    <source>
        <strain evidence="7">ATCC BAA-887 / DSM 12427 / ZAS-2</strain>
    </source>
</reference>
<comment type="similarity">
    <text evidence="1 4">Belongs to the prolyl-tRNA editing family. YbaK/EbsC subfamily.</text>
</comment>
<dbReference type="HOGENOM" id="CLU_094875_3_0_12"/>
<dbReference type="PIRSF" id="PIRSF006181">
    <property type="entry name" value="EbsC_YbaK"/>
    <property type="match status" value="1"/>
</dbReference>
<dbReference type="Proteomes" id="UP000009223">
    <property type="component" value="Chromosome"/>
</dbReference>
<dbReference type="RefSeq" id="WP_015707063.1">
    <property type="nucleotide sequence ID" value="NC_015578.1"/>
</dbReference>
<evidence type="ECO:0000313" key="7">
    <source>
        <dbReference type="Proteomes" id="UP000009223"/>
    </source>
</evidence>
<dbReference type="KEGG" id="tpi:TREPR_3203"/>
<dbReference type="GO" id="GO:0006412">
    <property type="term" value="P:translation"/>
    <property type="evidence" value="ECO:0007669"/>
    <property type="project" value="UniProtKB-KW"/>
</dbReference>
<dbReference type="InterPro" id="IPR004369">
    <property type="entry name" value="Prolyl-tRNA_editing_YbaK/EbsC"/>
</dbReference>
<accession>F5YL10</accession>
<dbReference type="Pfam" id="PF04073">
    <property type="entry name" value="tRNA_edit"/>
    <property type="match status" value="1"/>
</dbReference>
<dbReference type="eggNOG" id="COG2606">
    <property type="taxonomic scope" value="Bacteria"/>
</dbReference>
<evidence type="ECO:0000256" key="1">
    <source>
        <dbReference type="ARBA" id="ARBA00009798"/>
    </source>
</evidence>
<protein>
    <recommendedName>
        <fullName evidence="4">Cys-tRNA(Pro)/Cys-tRNA(Cys) deacylase</fullName>
        <ecNumber evidence="4">4.2.-.-</ecNumber>
    </recommendedName>
</protein>
<name>F5YL10_TREPZ</name>
<organism evidence="6 7">
    <name type="scientific">Treponema primitia (strain ATCC BAA-887 / DSM 12427 / ZAS-2)</name>
    <dbReference type="NCBI Taxonomy" id="545694"/>
    <lineage>
        <taxon>Bacteria</taxon>
        <taxon>Pseudomonadati</taxon>
        <taxon>Spirochaetota</taxon>
        <taxon>Spirochaetia</taxon>
        <taxon>Spirochaetales</taxon>
        <taxon>Treponemataceae</taxon>
        <taxon>Treponema</taxon>
    </lineage>
</organism>
<dbReference type="GO" id="GO:0016829">
    <property type="term" value="F:lyase activity"/>
    <property type="evidence" value="ECO:0007669"/>
    <property type="project" value="UniProtKB-KW"/>
</dbReference>
<dbReference type="EC" id="4.2.-.-" evidence="4"/>
<evidence type="ECO:0000313" key="6">
    <source>
        <dbReference type="EMBL" id="AEF84054.1"/>
    </source>
</evidence>
<evidence type="ECO:0000259" key="5">
    <source>
        <dbReference type="Pfam" id="PF04073"/>
    </source>
</evidence>